<keyword evidence="7" id="KW-0175">Coiled coil</keyword>
<accession>A0A151IS28</accession>
<protein>
    <recommendedName>
        <fullName evidence="13">THAP-type domain-containing protein</fullName>
    </recommendedName>
</protein>
<evidence type="ECO:0000256" key="10">
    <source>
        <dbReference type="ARBA" id="ARBA00023242"/>
    </source>
</evidence>
<feature type="domain" description="THAP-type" evidence="13">
    <location>
        <begin position="1"/>
        <end position="95"/>
    </location>
</feature>
<keyword evidence="8 12" id="KW-0238">DNA-binding</keyword>
<evidence type="ECO:0000256" key="1">
    <source>
        <dbReference type="ARBA" id="ARBA00004642"/>
    </source>
</evidence>
<dbReference type="SMART" id="SM00692">
    <property type="entry name" value="DM3"/>
    <property type="match status" value="1"/>
</dbReference>
<dbReference type="GO" id="GO:0008270">
    <property type="term" value="F:zinc ion binding"/>
    <property type="evidence" value="ECO:0007669"/>
    <property type="project" value="UniProtKB-KW"/>
</dbReference>
<dbReference type="SMART" id="SM00980">
    <property type="entry name" value="THAP"/>
    <property type="match status" value="1"/>
</dbReference>
<keyword evidence="6" id="KW-0805">Transcription regulation</keyword>
<dbReference type="Proteomes" id="UP000078492">
    <property type="component" value="Unassembled WGS sequence"/>
</dbReference>
<proteinExistence type="inferred from homology"/>
<sequence length="565" mass="65262">MPFKCCVPNCNGNYKNGPKVATFSFPKNEEMKRKWLHAICRKNFQATNNSKVCELHFRLSEIERETSHYVESTGKLLTAPLAHPRLIKDAVPSQFPNCPRYMTTNDAPKRLAPETKRMKLEHVMIEQAIERSIETEQVFNEKIGFSNLDELYAKLKERIDLQKWIVSRRDNILYILYIEDISYPNIKCCVRVSEDFTLRLFYGSRVVTKLNEKFNVPFIVSSVIEIKDILHQVLISMNKKYQDCSAMENINACIDILKSLLVILPQRKPVIEFLLQQVKNLNTLSKGAFRYSWETTLFCESLQSISPHAYKFLHSSGHLLLPSLSTIKRLCSNFSGNPQVEQNDSTLLQYMASKVKLLRDEDKTVNLMIDEIHIKPYMDYKGGNIVGKAFNSTDCAKSAHVFMINSLLSTYRDVVHILPVKTLDAQTLHNYIEKIVIGLEKLGFEVLSIVSDNNAINSKAMSFFSDPPEVKYLYRNPADNSRPLFFVIDSVHIIKNLRNNWINQKPAQCMHYPDFEEEKMRLASFQALKSMHLSEKNKLLRYGYTLSLKALYQTSIERQNVKLAL</sequence>
<dbReference type="InterPro" id="IPR038441">
    <property type="entry name" value="THAP_Znf_sf"/>
</dbReference>
<evidence type="ECO:0000256" key="3">
    <source>
        <dbReference type="ARBA" id="ARBA00022723"/>
    </source>
</evidence>
<comment type="subcellular location">
    <subcellularLocation>
        <location evidence="1">Nucleus</location>
        <location evidence="1">Nucleoplasm</location>
    </subcellularLocation>
</comment>
<evidence type="ECO:0000256" key="11">
    <source>
        <dbReference type="ARBA" id="ARBA00023306"/>
    </source>
</evidence>
<dbReference type="SUPFAM" id="SSF57716">
    <property type="entry name" value="Glucocorticoid receptor-like (DNA-binding domain)"/>
    <property type="match status" value="1"/>
</dbReference>
<evidence type="ECO:0000259" key="13">
    <source>
        <dbReference type="PROSITE" id="PS50950"/>
    </source>
</evidence>
<keyword evidence="11" id="KW-0131">Cell cycle</keyword>
<dbReference type="Pfam" id="PF21787">
    <property type="entry name" value="TNP-like_RNaseH_N"/>
    <property type="match status" value="1"/>
</dbReference>
<keyword evidence="10" id="KW-0539">Nucleus</keyword>
<evidence type="ECO:0000256" key="6">
    <source>
        <dbReference type="ARBA" id="ARBA00023015"/>
    </source>
</evidence>
<dbReference type="AlphaFoldDB" id="A0A151IS28"/>
<evidence type="ECO:0000313" key="15">
    <source>
        <dbReference type="Proteomes" id="UP000078492"/>
    </source>
</evidence>
<dbReference type="PANTHER" id="PTHR46600:SF1">
    <property type="entry name" value="THAP DOMAIN-CONTAINING PROTEIN 1"/>
    <property type="match status" value="1"/>
</dbReference>
<dbReference type="Pfam" id="PF05485">
    <property type="entry name" value="THAP"/>
    <property type="match status" value="1"/>
</dbReference>
<name>A0A151IS28_9HYME</name>
<dbReference type="InterPro" id="IPR026516">
    <property type="entry name" value="THAP1/10"/>
</dbReference>
<keyword evidence="5" id="KW-0862">Zinc</keyword>
<evidence type="ECO:0000256" key="2">
    <source>
        <dbReference type="ARBA" id="ARBA00006177"/>
    </source>
</evidence>
<keyword evidence="9" id="KW-0804">Transcription</keyword>
<evidence type="ECO:0000256" key="5">
    <source>
        <dbReference type="ARBA" id="ARBA00022833"/>
    </source>
</evidence>
<evidence type="ECO:0000256" key="7">
    <source>
        <dbReference type="ARBA" id="ARBA00023054"/>
    </source>
</evidence>
<evidence type="ECO:0000313" key="14">
    <source>
        <dbReference type="EMBL" id="KYN09487.1"/>
    </source>
</evidence>
<dbReference type="PANTHER" id="PTHR46600">
    <property type="entry name" value="THAP DOMAIN-CONTAINING"/>
    <property type="match status" value="1"/>
</dbReference>
<organism evidence="14 15">
    <name type="scientific">Trachymyrmex cornetzi</name>
    <dbReference type="NCBI Taxonomy" id="471704"/>
    <lineage>
        <taxon>Eukaryota</taxon>
        <taxon>Metazoa</taxon>
        <taxon>Ecdysozoa</taxon>
        <taxon>Arthropoda</taxon>
        <taxon>Hexapoda</taxon>
        <taxon>Insecta</taxon>
        <taxon>Pterygota</taxon>
        <taxon>Neoptera</taxon>
        <taxon>Endopterygota</taxon>
        <taxon>Hymenoptera</taxon>
        <taxon>Apocrita</taxon>
        <taxon>Aculeata</taxon>
        <taxon>Formicoidea</taxon>
        <taxon>Formicidae</taxon>
        <taxon>Myrmicinae</taxon>
        <taxon>Trachymyrmex</taxon>
    </lineage>
</organism>
<comment type="similarity">
    <text evidence="2">Belongs to the THAP1 family.</text>
</comment>
<keyword evidence="15" id="KW-1185">Reference proteome</keyword>
<dbReference type="InterPro" id="IPR048365">
    <property type="entry name" value="TNP-like_RNaseH_N"/>
</dbReference>
<dbReference type="GO" id="GO:0005654">
    <property type="term" value="C:nucleoplasm"/>
    <property type="evidence" value="ECO:0007669"/>
    <property type="project" value="UniProtKB-SubCell"/>
</dbReference>
<evidence type="ECO:0000256" key="8">
    <source>
        <dbReference type="ARBA" id="ARBA00023125"/>
    </source>
</evidence>
<dbReference type="GO" id="GO:0043565">
    <property type="term" value="F:sequence-specific DNA binding"/>
    <property type="evidence" value="ECO:0007669"/>
    <property type="project" value="InterPro"/>
</dbReference>
<dbReference type="PROSITE" id="PS50950">
    <property type="entry name" value="ZF_THAP"/>
    <property type="match status" value="1"/>
</dbReference>
<keyword evidence="3" id="KW-0479">Metal-binding</keyword>
<gene>
    <name evidence="14" type="ORF">ALC57_18392</name>
</gene>
<dbReference type="Gene3D" id="6.20.210.20">
    <property type="entry name" value="THAP domain"/>
    <property type="match status" value="1"/>
</dbReference>
<dbReference type="InterPro" id="IPR006612">
    <property type="entry name" value="THAP_Znf"/>
</dbReference>
<evidence type="ECO:0000256" key="9">
    <source>
        <dbReference type="ARBA" id="ARBA00023163"/>
    </source>
</evidence>
<reference evidence="14 15" key="1">
    <citation type="submission" date="2015-09" db="EMBL/GenBank/DDBJ databases">
        <title>Trachymyrmex cornetzi WGS genome.</title>
        <authorList>
            <person name="Nygaard S."/>
            <person name="Hu H."/>
            <person name="Boomsma J."/>
            <person name="Zhang G."/>
        </authorList>
    </citation>
    <scope>NUCLEOTIDE SEQUENCE [LARGE SCALE GENOMIC DNA]</scope>
    <source>
        <strain evidence="14">Tcor2-1</strain>
        <tissue evidence="14">Whole body</tissue>
    </source>
</reference>
<keyword evidence="4 12" id="KW-0863">Zinc-finger</keyword>
<dbReference type="EMBL" id="KQ981100">
    <property type="protein sequence ID" value="KYN09487.1"/>
    <property type="molecule type" value="Genomic_DNA"/>
</dbReference>
<evidence type="ECO:0000256" key="4">
    <source>
        <dbReference type="ARBA" id="ARBA00022771"/>
    </source>
</evidence>
<evidence type="ECO:0000256" key="12">
    <source>
        <dbReference type="PROSITE-ProRule" id="PRU00309"/>
    </source>
</evidence>